<accession>A0A8X6N4N4</accession>
<protein>
    <submittedName>
        <fullName evidence="2">Uncharacterized protein</fullName>
    </submittedName>
</protein>
<reference evidence="2" key="1">
    <citation type="submission" date="2020-08" db="EMBL/GenBank/DDBJ databases">
        <title>Multicomponent nature underlies the extraordinary mechanical properties of spider dragline silk.</title>
        <authorList>
            <person name="Kono N."/>
            <person name="Nakamura H."/>
            <person name="Mori M."/>
            <person name="Yoshida Y."/>
            <person name="Ohtoshi R."/>
            <person name="Malay A.D."/>
            <person name="Moran D.A.P."/>
            <person name="Tomita M."/>
            <person name="Numata K."/>
            <person name="Arakawa K."/>
        </authorList>
    </citation>
    <scope>NUCLEOTIDE SEQUENCE</scope>
</reference>
<evidence type="ECO:0000256" key="1">
    <source>
        <dbReference type="SAM" id="MobiDB-lite"/>
    </source>
</evidence>
<sequence length="81" mass="9141">MSSTLSLSGGKNENEMGVKEDTSPPAYKHLFDKQRGSEDKEGITVVNRKEYRQFSLTKAKHTGIAEGVERENWLKADWKIG</sequence>
<keyword evidence="3" id="KW-1185">Reference proteome</keyword>
<dbReference type="AlphaFoldDB" id="A0A8X6N4N4"/>
<evidence type="ECO:0000313" key="3">
    <source>
        <dbReference type="Proteomes" id="UP000887013"/>
    </source>
</evidence>
<feature type="compositionally biased region" description="Polar residues" evidence="1">
    <location>
        <begin position="1"/>
        <end position="11"/>
    </location>
</feature>
<proteinExistence type="predicted"/>
<comment type="caution">
    <text evidence="2">The sequence shown here is derived from an EMBL/GenBank/DDBJ whole genome shotgun (WGS) entry which is preliminary data.</text>
</comment>
<dbReference type="Proteomes" id="UP000887013">
    <property type="component" value="Unassembled WGS sequence"/>
</dbReference>
<feature type="compositionally biased region" description="Basic and acidic residues" evidence="1">
    <location>
        <begin position="12"/>
        <end position="22"/>
    </location>
</feature>
<name>A0A8X6N4N4_NEPPI</name>
<organism evidence="2 3">
    <name type="scientific">Nephila pilipes</name>
    <name type="common">Giant wood spider</name>
    <name type="synonym">Nephila maculata</name>
    <dbReference type="NCBI Taxonomy" id="299642"/>
    <lineage>
        <taxon>Eukaryota</taxon>
        <taxon>Metazoa</taxon>
        <taxon>Ecdysozoa</taxon>
        <taxon>Arthropoda</taxon>
        <taxon>Chelicerata</taxon>
        <taxon>Arachnida</taxon>
        <taxon>Araneae</taxon>
        <taxon>Araneomorphae</taxon>
        <taxon>Entelegynae</taxon>
        <taxon>Araneoidea</taxon>
        <taxon>Nephilidae</taxon>
        <taxon>Nephila</taxon>
    </lineage>
</organism>
<feature type="compositionally biased region" description="Basic and acidic residues" evidence="1">
    <location>
        <begin position="29"/>
        <end position="41"/>
    </location>
</feature>
<dbReference type="EMBL" id="BMAW01053892">
    <property type="protein sequence ID" value="GFS93357.1"/>
    <property type="molecule type" value="Genomic_DNA"/>
</dbReference>
<evidence type="ECO:0000313" key="2">
    <source>
        <dbReference type="EMBL" id="GFS93357.1"/>
    </source>
</evidence>
<gene>
    <name evidence="2" type="ORF">NPIL_344311</name>
</gene>
<feature type="region of interest" description="Disordered" evidence="1">
    <location>
        <begin position="1"/>
        <end position="41"/>
    </location>
</feature>